<proteinExistence type="predicted"/>
<reference evidence="1 2" key="1">
    <citation type="journal article" date="2018" name="Nat. Ecol. Evol.">
        <title>Shark genomes provide insights into elasmobranch evolution and the origin of vertebrates.</title>
        <authorList>
            <person name="Hara Y"/>
            <person name="Yamaguchi K"/>
            <person name="Onimaru K"/>
            <person name="Kadota M"/>
            <person name="Koyanagi M"/>
            <person name="Keeley SD"/>
            <person name="Tatsumi K"/>
            <person name="Tanaka K"/>
            <person name="Motone F"/>
            <person name="Kageyama Y"/>
            <person name="Nozu R"/>
            <person name="Adachi N"/>
            <person name="Nishimura O"/>
            <person name="Nakagawa R"/>
            <person name="Tanegashima C"/>
            <person name="Kiyatake I"/>
            <person name="Matsumoto R"/>
            <person name="Murakumo K"/>
            <person name="Nishida K"/>
            <person name="Terakita A"/>
            <person name="Kuratani S"/>
            <person name="Sato K"/>
            <person name="Hyodo S Kuraku.S."/>
        </authorList>
    </citation>
    <scope>NUCLEOTIDE SEQUENCE [LARGE SCALE GENOMIC DNA]</scope>
</reference>
<organism evidence="1 2">
    <name type="scientific">Chiloscyllium punctatum</name>
    <name type="common">Brownbanded bambooshark</name>
    <name type="synonym">Hemiscyllium punctatum</name>
    <dbReference type="NCBI Taxonomy" id="137246"/>
    <lineage>
        <taxon>Eukaryota</taxon>
        <taxon>Metazoa</taxon>
        <taxon>Chordata</taxon>
        <taxon>Craniata</taxon>
        <taxon>Vertebrata</taxon>
        <taxon>Chondrichthyes</taxon>
        <taxon>Elasmobranchii</taxon>
        <taxon>Galeomorphii</taxon>
        <taxon>Galeoidea</taxon>
        <taxon>Orectolobiformes</taxon>
        <taxon>Hemiscylliidae</taxon>
        <taxon>Chiloscyllium</taxon>
    </lineage>
</organism>
<sequence>MSPTEVSFTKGTEVVPMAVLMGAEVASRAARAKFRFKYSADDITGGRSDVDDRAILQGRSGCRGGNCGGGSDIQGRYRVCAGESSGVGGSYGTTLFGSYGPFVG</sequence>
<comment type="caution">
    <text evidence="1">The sequence shown here is derived from an EMBL/GenBank/DDBJ whole genome shotgun (WGS) entry which is preliminary data.</text>
</comment>
<dbReference type="AlphaFoldDB" id="A0A401RWN6"/>
<evidence type="ECO:0000313" key="2">
    <source>
        <dbReference type="Proteomes" id="UP000287033"/>
    </source>
</evidence>
<accession>A0A401RWN6</accession>
<protein>
    <submittedName>
        <fullName evidence="1">Uncharacterized protein</fullName>
    </submittedName>
</protein>
<dbReference type="EMBL" id="BEZZ01000012">
    <property type="protein sequence ID" value="GCC22509.1"/>
    <property type="molecule type" value="Genomic_DNA"/>
</dbReference>
<keyword evidence="2" id="KW-1185">Reference proteome</keyword>
<name>A0A401RWN6_CHIPU</name>
<evidence type="ECO:0000313" key="1">
    <source>
        <dbReference type="EMBL" id="GCC22509.1"/>
    </source>
</evidence>
<dbReference type="Proteomes" id="UP000287033">
    <property type="component" value="Unassembled WGS sequence"/>
</dbReference>
<gene>
    <name evidence="1" type="ORF">chiPu_0000897</name>
</gene>